<evidence type="ECO:0000313" key="15">
    <source>
        <dbReference type="Proteomes" id="UP001303902"/>
    </source>
</evidence>
<dbReference type="Proteomes" id="UP001303902">
    <property type="component" value="Chromosome"/>
</dbReference>
<evidence type="ECO:0000256" key="11">
    <source>
        <dbReference type="HAMAP-Rule" id="MF_01576"/>
    </source>
</evidence>
<evidence type="ECO:0000313" key="14">
    <source>
        <dbReference type="EMBL" id="WOV88886.1"/>
    </source>
</evidence>
<comment type="subunit">
    <text evidence="11">Homodimer.</text>
</comment>
<feature type="domain" description="Tetrahydrofolate dehydrogenase/cyclohydrolase NAD(P)-binding" evidence="13">
    <location>
        <begin position="139"/>
        <end position="280"/>
    </location>
</feature>
<dbReference type="PROSITE" id="PS00766">
    <property type="entry name" value="THF_DHG_CYH_1"/>
    <property type="match status" value="1"/>
</dbReference>
<keyword evidence="7 11" id="KW-0560">Oxidoreductase</keyword>
<keyword evidence="5 11" id="KW-0378">Hydrolase</keyword>
<dbReference type="InterPro" id="IPR020867">
    <property type="entry name" value="THF_DH/CycHdrlase_CS"/>
</dbReference>
<keyword evidence="15" id="KW-1185">Reference proteome</keyword>
<reference evidence="14 15" key="1">
    <citation type="submission" date="2023-06" db="EMBL/GenBank/DDBJ databases">
        <title>Sporosarcina sp. nov., isolated from Korean tranditional fermented seafood 'Jeotgal'.</title>
        <authorList>
            <person name="Yang A.I."/>
            <person name="Shin N.-R."/>
        </authorList>
    </citation>
    <scope>NUCLEOTIDE SEQUENCE [LARGE SCALE GENOMIC DNA]</scope>
    <source>
        <strain evidence="14 15">T2O-4</strain>
    </source>
</reference>
<keyword evidence="10 11" id="KW-0511">Multifunctional enzyme</keyword>
<evidence type="ECO:0000256" key="2">
    <source>
        <dbReference type="ARBA" id="ARBA00022563"/>
    </source>
</evidence>
<protein>
    <recommendedName>
        <fullName evidence="11">Bifunctional protein FolD</fullName>
    </recommendedName>
    <domain>
        <recommendedName>
            <fullName evidence="11">Methylenetetrahydrofolate dehydrogenase</fullName>
            <ecNumber evidence="11">1.5.1.5</ecNumber>
        </recommendedName>
    </domain>
    <domain>
        <recommendedName>
            <fullName evidence="11">Methenyltetrahydrofolate cyclohydrolase</fullName>
            <ecNumber evidence="11">3.5.4.9</ecNumber>
        </recommendedName>
    </domain>
</protein>
<comment type="catalytic activity">
    <reaction evidence="11">
        <text>(6R)-5,10-methenyltetrahydrofolate + H2O = (6R)-10-formyltetrahydrofolate + H(+)</text>
        <dbReference type="Rhea" id="RHEA:23700"/>
        <dbReference type="ChEBI" id="CHEBI:15377"/>
        <dbReference type="ChEBI" id="CHEBI:15378"/>
        <dbReference type="ChEBI" id="CHEBI:57455"/>
        <dbReference type="ChEBI" id="CHEBI:195366"/>
        <dbReference type="EC" id="3.5.4.9"/>
    </reaction>
</comment>
<evidence type="ECO:0000256" key="7">
    <source>
        <dbReference type="ARBA" id="ARBA00023002"/>
    </source>
</evidence>
<comment type="similarity">
    <text evidence="11">Belongs to the tetrahydrofolate dehydrogenase/cyclohydrolase family.</text>
</comment>
<dbReference type="HAMAP" id="MF_01576">
    <property type="entry name" value="THF_DHG_CYH"/>
    <property type="match status" value="1"/>
</dbReference>
<comment type="catalytic activity">
    <reaction evidence="11">
        <text>(6R)-5,10-methylene-5,6,7,8-tetrahydrofolate + NADP(+) = (6R)-5,10-methenyltetrahydrofolate + NADPH</text>
        <dbReference type="Rhea" id="RHEA:22812"/>
        <dbReference type="ChEBI" id="CHEBI:15636"/>
        <dbReference type="ChEBI" id="CHEBI:57455"/>
        <dbReference type="ChEBI" id="CHEBI:57783"/>
        <dbReference type="ChEBI" id="CHEBI:58349"/>
        <dbReference type="EC" id="1.5.1.5"/>
    </reaction>
</comment>
<dbReference type="GO" id="GO:0004488">
    <property type="term" value="F:methylenetetrahydrofolate dehydrogenase (NADP+) activity"/>
    <property type="evidence" value="ECO:0007669"/>
    <property type="project" value="UniProtKB-EC"/>
</dbReference>
<evidence type="ECO:0000256" key="10">
    <source>
        <dbReference type="ARBA" id="ARBA00023268"/>
    </source>
</evidence>
<keyword evidence="6 11" id="KW-0521">NADP</keyword>
<feature type="domain" description="Tetrahydrofolate dehydrogenase/cyclohydrolase catalytic" evidence="12">
    <location>
        <begin position="6"/>
        <end position="120"/>
    </location>
</feature>
<dbReference type="PANTHER" id="PTHR48099:SF5">
    <property type="entry name" value="C-1-TETRAHYDROFOLATE SYNTHASE, CYTOPLASMIC"/>
    <property type="match status" value="1"/>
</dbReference>
<gene>
    <name evidence="11 14" type="primary">folD</name>
    <name evidence="14" type="ORF">QWT69_07220</name>
</gene>
<dbReference type="Gene3D" id="3.40.50.720">
    <property type="entry name" value="NAD(P)-binding Rossmann-like Domain"/>
    <property type="match status" value="1"/>
</dbReference>
<comment type="pathway">
    <text evidence="1 11">One-carbon metabolism; tetrahydrofolate interconversion.</text>
</comment>
<keyword evidence="8 11" id="KW-0368">Histidine biosynthesis</keyword>
<dbReference type="PANTHER" id="PTHR48099">
    <property type="entry name" value="C-1-TETRAHYDROFOLATE SYNTHASE, CYTOPLASMIC-RELATED"/>
    <property type="match status" value="1"/>
</dbReference>
<dbReference type="EC" id="3.5.4.9" evidence="11"/>
<dbReference type="RefSeq" id="WP_317970402.1">
    <property type="nucleotide sequence ID" value="NZ_CP129118.1"/>
</dbReference>
<dbReference type="InterPro" id="IPR020630">
    <property type="entry name" value="THF_DH/CycHdrlase_cat_dom"/>
</dbReference>
<dbReference type="InterPro" id="IPR000672">
    <property type="entry name" value="THF_DH/CycHdrlase"/>
</dbReference>
<feature type="binding site" evidence="11">
    <location>
        <begin position="165"/>
        <end position="167"/>
    </location>
    <ligand>
        <name>NADP(+)</name>
        <dbReference type="ChEBI" id="CHEBI:58349"/>
    </ligand>
</feature>
<dbReference type="InterPro" id="IPR020631">
    <property type="entry name" value="THF_DH/CycHdrlase_NAD-bd_dom"/>
</dbReference>
<dbReference type="NCBIfam" id="NF010786">
    <property type="entry name" value="PRK14189.1"/>
    <property type="match status" value="1"/>
</dbReference>
<dbReference type="CDD" id="cd01080">
    <property type="entry name" value="NAD_bind_m-THF_DH_Cyclohyd"/>
    <property type="match status" value="1"/>
</dbReference>
<keyword evidence="3 11" id="KW-0028">Amino-acid biosynthesis</keyword>
<keyword evidence="2 11" id="KW-0554">One-carbon metabolism</keyword>
<evidence type="ECO:0000256" key="1">
    <source>
        <dbReference type="ARBA" id="ARBA00004777"/>
    </source>
</evidence>
<evidence type="ECO:0000259" key="13">
    <source>
        <dbReference type="Pfam" id="PF02882"/>
    </source>
</evidence>
<accession>A0ABZ0LBB5</accession>
<dbReference type="InterPro" id="IPR036291">
    <property type="entry name" value="NAD(P)-bd_dom_sf"/>
</dbReference>
<evidence type="ECO:0000256" key="9">
    <source>
        <dbReference type="ARBA" id="ARBA00023167"/>
    </source>
</evidence>
<evidence type="ECO:0000256" key="3">
    <source>
        <dbReference type="ARBA" id="ARBA00022605"/>
    </source>
</evidence>
<keyword evidence="9 11" id="KW-0486">Methionine biosynthesis</keyword>
<sequence>MTAKVISGVEIGKEIREEIKSGVNKLIESGCKPGLAVILVGEDPASQTYVKNKNKSTIEAGMKSEQIKLPATITEEELLKHVDNLNNDDSIHGILVQLPLPSHIDEDLVIKSISPDKDVDGFHPQNVGKMMIGQETFLPCTPHGIMEMLERSGIEIAGKHAVVIGRSNIVGKPMGQLLLQKDATVTYCHSKTKDLASFTKQADILIAAIGKAKFVTKEHVKDGAVIIDVGMNRDENGKLCGDVDYDSVKEIASAITPVPGGVGPMTITMLLKNTLQSAEIAKRIEKCN</sequence>
<name>A0ABZ0LBB5_9BACL</name>
<dbReference type="GO" id="GO:0004477">
    <property type="term" value="F:methenyltetrahydrofolate cyclohydrolase activity"/>
    <property type="evidence" value="ECO:0007669"/>
    <property type="project" value="UniProtKB-EC"/>
</dbReference>
<evidence type="ECO:0000256" key="5">
    <source>
        <dbReference type="ARBA" id="ARBA00022801"/>
    </source>
</evidence>
<dbReference type="EC" id="1.5.1.5" evidence="11"/>
<organism evidence="14 15">
    <name type="scientific">Sporosarcina oncorhynchi</name>
    <dbReference type="NCBI Taxonomy" id="3056444"/>
    <lineage>
        <taxon>Bacteria</taxon>
        <taxon>Bacillati</taxon>
        <taxon>Bacillota</taxon>
        <taxon>Bacilli</taxon>
        <taxon>Bacillales</taxon>
        <taxon>Caryophanaceae</taxon>
        <taxon>Sporosarcina</taxon>
    </lineage>
</organism>
<dbReference type="NCBIfam" id="NF010783">
    <property type="entry name" value="PRK14186.1"/>
    <property type="match status" value="1"/>
</dbReference>
<evidence type="ECO:0000256" key="4">
    <source>
        <dbReference type="ARBA" id="ARBA00022755"/>
    </source>
</evidence>
<dbReference type="EMBL" id="CP129118">
    <property type="protein sequence ID" value="WOV88886.1"/>
    <property type="molecule type" value="Genomic_DNA"/>
</dbReference>
<dbReference type="SUPFAM" id="SSF51735">
    <property type="entry name" value="NAD(P)-binding Rossmann-fold domains"/>
    <property type="match status" value="1"/>
</dbReference>
<evidence type="ECO:0000256" key="8">
    <source>
        <dbReference type="ARBA" id="ARBA00023102"/>
    </source>
</evidence>
<dbReference type="Gene3D" id="3.40.50.10860">
    <property type="entry name" value="Leucine Dehydrogenase, chain A, domain 1"/>
    <property type="match status" value="1"/>
</dbReference>
<evidence type="ECO:0000259" key="12">
    <source>
        <dbReference type="Pfam" id="PF00763"/>
    </source>
</evidence>
<comment type="function">
    <text evidence="11">Catalyzes the oxidation of 5,10-methylenetetrahydrofolate to 5,10-methenyltetrahydrofolate and then the hydrolysis of 5,10-methenyltetrahydrofolate to 10-formyltetrahydrofolate.</text>
</comment>
<dbReference type="NCBIfam" id="NF008058">
    <property type="entry name" value="PRK10792.1"/>
    <property type="match status" value="1"/>
</dbReference>
<proteinExistence type="inferred from homology"/>
<dbReference type="SUPFAM" id="SSF53223">
    <property type="entry name" value="Aminoacid dehydrogenase-like, N-terminal domain"/>
    <property type="match status" value="1"/>
</dbReference>
<keyword evidence="4 11" id="KW-0658">Purine biosynthesis</keyword>
<dbReference type="PRINTS" id="PR00085">
    <property type="entry name" value="THFDHDRGNASE"/>
</dbReference>
<dbReference type="PROSITE" id="PS00767">
    <property type="entry name" value="THF_DHG_CYH_2"/>
    <property type="match status" value="1"/>
</dbReference>
<comment type="caution">
    <text evidence="11">Lacks conserved residue(s) required for the propagation of feature annotation.</text>
</comment>
<evidence type="ECO:0000256" key="6">
    <source>
        <dbReference type="ARBA" id="ARBA00022857"/>
    </source>
</evidence>
<dbReference type="Pfam" id="PF02882">
    <property type="entry name" value="THF_DHG_CYH_C"/>
    <property type="match status" value="1"/>
</dbReference>
<dbReference type="InterPro" id="IPR046346">
    <property type="entry name" value="Aminoacid_DH-like_N_sf"/>
</dbReference>
<dbReference type="Pfam" id="PF00763">
    <property type="entry name" value="THF_DHG_CYH"/>
    <property type="match status" value="1"/>
</dbReference>